<dbReference type="Pfam" id="PF05406">
    <property type="entry name" value="WGR"/>
    <property type="match status" value="1"/>
</dbReference>
<organism evidence="2 3">
    <name type="scientific">Dokdonella soli</name>
    <dbReference type="NCBI Taxonomy" id="529810"/>
    <lineage>
        <taxon>Bacteria</taxon>
        <taxon>Pseudomonadati</taxon>
        <taxon>Pseudomonadota</taxon>
        <taxon>Gammaproteobacteria</taxon>
        <taxon>Lysobacterales</taxon>
        <taxon>Rhodanobacteraceae</taxon>
        <taxon>Dokdonella</taxon>
    </lineage>
</organism>
<dbReference type="InterPro" id="IPR049809">
    <property type="entry name" value="YehF/YfeS-like_WGR"/>
</dbReference>
<dbReference type="InterPro" id="IPR008893">
    <property type="entry name" value="WGR_domain"/>
</dbReference>
<name>A0ABP3TIZ9_9GAMM</name>
<evidence type="ECO:0000313" key="3">
    <source>
        <dbReference type="Proteomes" id="UP001501523"/>
    </source>
</evidence>
<protein>
    <submittedName>
        <fullName evidence="2">WGR domain-containing protein</fullName>
    </submittedName>
</protein>
<dbReference type="Proteomes" id="UP001501523">
    <property type="component" value="Unassembled WGS sequence"/>
</dbReference>
<keyword evidence="3" id="KW-1185">Reference proteome</keyword>
<proteinExistence type="predicted"/>
<accession>A0ABP3TIZ9</accession>
<dbReference type="InterPro" id="IPR036930">
    <property type="entry name" value="WGR_dom_sf"/>
</dbReference>
<reference evidence="3" key="1">
    <citation type="journal article" date="2019" name="Int. J. Syst. Evol. Microbiol.">
        <title>The Global Catalogue of Microorganisms (GCM) 10K type strain sequencing project: providing services to taxonomists for standard genome sequencing and annotation.</title>
        <authorList>
            <consortium name="The Broad Institute Genomics Platform"/>
            <consortium name="The Broad Institute Genome Sequencing Center for Infectious Disease"/>
            <person name="Wu L."/>
            <person name="Ma J."/>
        </authorList>
    </citation>
    <scope>NUCLEOTIDE SEQUENCE [LARGE SCALE GENOMIC DNA]</scope>
    <source>
        <strain evidence="3">JCM 15421</strain>
    </source>
</reference>
<gene>
    <name evidence="2" type="ORF">GCM10009105_06660</name>
</gene>
<evidence type="ECO:0000259" key="1">
    <source>
        <dbReference type="Pfam" id="PF05406"/>
    </source>
</evidence>
<comment type="caution">
    <text evidence="2">The sequence shown here is derived from an EMBL/GenBank/DDBJ whole genome shotgun (WGS) entry which is preliminary data.</text>
</comment>
<dbReference type="EMBL" id="BAAAEU010000003">
    <property type="protein sequence ID" value="GAA0707694.1"/>
    <property type="molecule type" value="Genomic_DNA"/>
</dbReference>
<feature type="domain" description="WGR" evidence="1">
    <location>
        <begin position="9"/>
        <end position="68"/>
    </location>
</feature>
<dbReference type="SUPFAM" id="SSF142921">
    <property type="entry name" value="WGR domain-like"/>
    <property type="match status" value="1"/>
</dbReference>
<evidence type="ECO:0000313" key="2">
    <source>
        <dbReference type="EMBL" id="GAA0707694.1"/>
    </source>
</evidence>
<dbReference type="CDD" id="cd07996">
    <property type="entry name" value="WGR_MMR_like"/>
    <property type="match status" value="1"/>
</dbReference>
<sequence length="82" mass="9388">MQTKAAGSDVPRYYQLMLQQDLLGGWMLFREWGQQGGRASTKREVYLERDAALRAFEHARDAQLKRGFHVMFAQGFDGPHTG</sequence>